<reference evidence="3" key="1">
    <citation type="submission" date="2019-01" db="EMBL/GenBank/DDBJ databases">
        <title>Draft genomes of a novel of Sporanaerobacter strains.</title>
        <authorList>
            <person name="Ma S."/>
        </authorList>
    </citation>
    <scope>NUCLEOTIDE SEQUENCE [LARGE SCALE GENOMIC DNA]</scope>
    <source>
        <strain evidence="3">NJN-17</strain>
    </source>
</reference>
<dbReference type="KEGG" id="spoa:EQM13_03305"/>
<evidence type="ECO:0000313" key="2">
    <source>
        <dbReference type="EMBL" id="QAT60671.1"/>
    </source>
</evidence>
<protein>
    <submittedName>
        <fullName evidence="2">Flagellar biosynthesis protein FlgJ</fullName>
    </submittedName>
</protein>
<accession>A0A410Q9L0</accession>
<proteinExistence type="predicted"/>
<dbReference type="AlphaFoldDB" id="A0A410Q9L0"/>
<evidence type="ECO:0000259" key="1">
    <source>
        <dbReference type="Pfam" id="PF10135"/>
    </source>
</evidence>
<keyword evidence="2" id="KW-0969">Cilium</keyword>
<dbReference type="Proteomes" id="UP000287969">
    <property type="component" value="Chromosome"/>
</dbReference>
<feature type="domain" description="Flagellar protein FlgJ N-terminal" evidence="1">
    <location>
        <begin position="49"/>
        <end position="98"/>
    </location>
</feature>
<dbReference type="InterPro" id="IPR019301">
    <property type="entry name" value="Flagellar_prot_FlgJ_N"/>
</dbReference>
<dbReference type="Pfam" id="PF10135">
    <property type="entry name" value="Rod-binding"/>
    <property type="match status" value="1"/>
</dbReference>
<dbReference type="EMBL" id="CP035282">
    <property type="protein sequence ID" value="QAT60671.1"/>
    <property type="molecule type" value="Genomic_DNA"/>
</dbReference>
<organism evidence="2 3">
    <name type="scientific">Acidilutibacter cellobiosedens</name>
    <dbReference type="NCBI Taxonomy" id="2507161"/>
    <lineage>
        <taxon>Bacteria</taxon>
        <taxon>Bacillati</taxon>
        <taxon>Bacillota</taxon>
        <taxon>Tissierellia</taxon>
        <taxon>Tissierellales</taxon>
        <taxon>Acidilutibacteraceae</taxon>
        <taxon>Acidilutibacter</taxon>
    </lineage>
</organism>
<gene>
    <name evidence="2" type="ORF">EQM13_03305</name>
</gene>
<keyword evidence="2" id="KW-0966">Cell projection</keyword>
<sequence>METVPIDNIKITSDENVLAKRAEALKDDDDKLMDVCKDFESIFVYTMFKKMRDTIPDGGLEEKSMGRTVFEDMYLEEVAKEASSQNNGIGIAKMMYDQFKRGDIKI</sequence>
<keyword evidence="3" id="KW-1185">Reference proteome</keyword>
<keyword evidence="2" id="KW-0282">Flagellum</keyword>
<evidence type="ECO:0000313" key="3">
    <source>
        <dbReference type="Proteomes" id="UP000287969"/>
    </source>
</evidence>
<name>A0A410Q9L0_9FIRM</name>
<dbReference type="RefSeq" id="WP_071140386.1">
    <property type="nucleotide sequence ID" value="NZ_CP035282.1"/>
</dbReference>
<dbReference type="OrthoDB" id="9796740at2"/>